<feature type="domain" description="BPTI/Kunitz inhibitor" evidence="1">
    <location>
        <begin position="12"/>
        <end position="62"/>
    </location>
</feature>
<dbReference type="PANTHER" id="PTHR46339">
    <property type="entry name" value="PROTEIN CBG15282-RELATED"/>
    <property type="match status" value="1"/>
</dbReference>
<dbReference type="PANTHER" id="PTHR46339:SF1">
    <property type="entry name" value="BPTI_KUNITZ INHIBITOR DOMAIN-CONTAINING PROTEIN"/>
    <property type="match status" value="1"/>
</dbReference>
<feature type="domain" description="BPTI/Kunitz inhibitor" evidence="1">
    <location>
        <begin position="1676"/>
        <end position="1726"/>
    </location>
</feature>
<dbReference type="EMBL" id="UXUI01007480">
    <property type="protein sequence ID" value="VDD87812.1"/>
    <property type="molecule type" value="Genomic_DNA"/>
</dbReference>
<feature type="domain" description="BPTI/Kunitz inhibitor" evidence="1">
    <location>
        <begin position="377"/>
        <end position="427"/>
    </location>
</feature>
<evidence type="ECO:0000313" key="3">
    <source>
        <dbReference type="Proteomes" id="UP000274131"/>
    </source>
</evidence>
<feature type="domain" description="BPTI/Kunitz inhibitor" evidence="1">
    <location>
        <begin position="587"/>
        <end position="637"/>
    </location>
</feature>
<dbReference type="CDD" id="cd00109">
    <property type="entry name" value="Kunitz-type"/>
    <property type="match status" value="4"/>
</dbReference>
<name>A0A0N4V023_ENTVE</name>
<sequence length="1791" mass="197085">MMFWEADAGSACNLPQQIGTGPYRIPRWYYNPARMRCELFYWSGCCGNGNNFQTFQNCQQVCEDKTSLTSFPVSFSAGKSYCCLRPFSPGYGNKSIPRWYFDPETGSCKLFSYRGKGGYGNIFASSSECLFYCRGPSIELNNRGLSNCSQLRCSTDSHEWCVFAVDPCTQERDQGVGALQLPRYFFNHQTKMCEQFIYFGSAGNRNNFMTLEDCQRQCPESPNPCAYGSSNSQVRCNPSSAMVSTCGSHQYCHVGPTVVTTVCCNKPPSGDRCSQPLNAGIGNANLQRWYFNPLTQQCQVYVYKGLQGNENNFLSQQECENACFVNPCARGTPYRSQGVNVQCSALNQAVCPAGYYCHIGVDSQSSVCCQAIGINPCNEPLNKGQGKSSLTRYYYDASKRQCLTFNYLGLRGNTNNFLSKEACESQCPVWVNPCSSGDPLLGSDKRPQRCYQKAPCPPNYFCHIGFDDATTVCCPTSGDPCTIPVNIGQGDQKINRWFYDAKTRQCLPFVYKGLGGNENNFLLRDHCENTCPVWINPCVGEDPILLPNGRPKQCSPSIADTCPPTHWCYPGVDAATTVCCPGRKDPCQLPLAVGEGEYSQPRFYFDQNKKQCFQFSFRGLKGNANNFLSQYDCEMKCPVFIDPCPTSYAGMSNSIQQHIPCSAENQSCPANYWCHIGATADTSVCCPHAGDPCSYPPRNSGSGDLNLVRWSFDGAERKCLSFEYRGLKGNQNNFLTKEACEKKCPVFENPCRVGEAFMVDKKPQICNPQNPCPSNYYCHIGVADQYYCCPAQGGDPCGQAMSRGQGNAQLQRWYWNMASQQCIAFIYCGMKGTQNNFLSKQDCERTCYEIDNPCALGNPQLGSDGRPIGCSPTVDTCASNYWCHIGATSVTTVCCPGRVTGEAICQQPMSMGSGDANLQRWYYDSINRKCVPFVYRGHYGNQNNFLSELQCQQTCAVYTNVCPVGEPLLESNNRPKPCTFGTDSCEAGYWCHLGLVPDEYMCCPGEPTQTAACEGLPFESGVAGAAAPPSTRWYYDRESMTCKPFQYDGRQGNQNNFLTEADCAATCEVFVNPCSLPITLPPQLCSPSSSICGQGMYCHVGGTPQTTICCPLEGDPCTLPQSRGSGTLFLDRWYFNTQTGTCQPFTYTGMRGNANNFLTREQCEASCGPNPCPEGRPFTGVDGRPQTCSATSQVNTCPSGYWCHTGADQTTTVCCPGASLNPCNLPMSTGEGNANLERYYFDSVTRTCRPFTYRGLKGNQNNFLTLRACQLQCQPLENPCTGQPATTAAGQVLFCSSTNKDTCPVNFWCHVGATPETTVCCPGATNPCSVPLSPGTGNAGLARWYYNPDDRSCQPFTYNGKRGNQNNFESELECSRTCPADVDGNVCIGDIQLFTHFLFLSLLCCDQSGWGFSVFEDPCLGEVAKDENGRPQECNPLQSDSCETGYFCLAGDTAINSNSYCCPKMAEDPCTVYLSEGAGIQALPRWYYNPKEGECYPFSYRGLKGNENNFLTQQICEESCKPVRNPCFGGDEPLRINGKIVQCSLRSCPHTHYCHIGENSRSRVCCERKGNVCDQQLMVGTGNAELSRWYYDSVADECVAFNYSGLAGNENNFLTKEECQVSCPGYRGYCPHGKPLIVQSEISSCGIDTACPKGFICHVTKRESKSVCCPDPSVFCPLPRDPGPCNESLTKYGYNKVTGLCQKFTYGGCVGNLNNFDTLQACTAICCDKEQLCLLSIDRGACGGRQTRYAFNRQTGQCVPFEYTGCGGNLNNFQTLSDCMATCGNVGFRKM</sequence>
<feature type="domain" description="BPTI/Kunitz inhibitor" evidence="1">
    <location>
        <begin position="1733"/>
        <end position="1783"/>
    </location>
</feature>
<dbReference type="InterPro" id="IPR053014">
    <property type="entry name" value="Cuticle_assoc_divergent"/>
</dbReference>
<dbReference type="InterPro" id="IPR006150">
    <property type="entry name" value="Cys_repeat_1"/>
</dbReference>
<protein>
    <submittedName>
        <fullName evidence="4">Kunitz/Bovine pancreatic trypsin inhibitor domain protein</fullName>
    </submittedName>
</protein>
<dbReference type="SMART" id="SM00131">
    <property type="entry name" value="KU"/>
    <property type="match status" value="18"/>
</dbReference>
<accession>A0A0N4V023</accession>
<dbReference type="SUPFAM" id="SSF57362">
    <property type="entry name" value="BPTI-like"/>
    <property type="match status" value="18"/>
</dbReference>
<dbReference type="SMART" id="SM00289">
    <property type="entry name" value="WR1"/>
    <property type="match status" value="13"/>
</dbReference>
<feature type="domain" description="BPTI/Kunitz inhibitor" evidence="1">
    <location>
        <begin position="1117"/>
        <end position="1167"/>
    </location>
</feature>
<evidence type="ECO:0000259" key="1">
    <source>
        <dbReference type="PROSITE" id="PS50279"/>
    </source>
</evidence>
<dbReference type="InterPro" id="IPR020901">
    <property type="entry name" value="Prtase_inh_Kunz-CS"/>
</dbReference>
<dbReference type="Gene3D" id="4.10.410.10">
    <property type="entry name" value="Pancreatic trypsin inhibitor Kunitz domain"/>
    <property type="match status" value="18"/>
</dbReference>
<feature type="domain" description="BPTI/Kunitz inhibitor" evidence="1">
    <location>
        <begin position="1470"/>
        <end position="1520"/>
    </location>
</feature>
<dbReference type="InterPro" id="IPR002223">
    <property type="entry name" value="Kunitz_BPTI"/>
</dbReference>
<evidence type="ECO:0000313" key="4">
    <source>
        <dbReference type="WBParaSite" id="EVEC_0000324701-mRNA-1"/>
    </source>
</evidence>
<dbReference type="Pfam" id="PF00014">
    <property type="entry name" value="Kunitz_BPTI"/>
    <property type="match status" value="18"/>
</dbReference>
<dbReference type="OrthoDB" id="4473401at2759"/>
<feature type="domain" description="BPTI/Kunitz inhibitor" evidence="1">
    <location>
        <begin position="797"/>
        <end position="847"/>
    </location>
</feature>
<proteinExistence type="predicted"/>
<gene>
    <name evidence="2" type="ORF">EVEC_LOCUS2955</name>
</gene>
<dbReference type="GO" id="GO:0004867">
    <property type="term" value="F:serine-type endopeptidase inhibitor activity"/>
    <property type="evidence" value="ECO:0007669"/>
    <property type="project" value="InterPro"/>
</dbReference>
<evidence type="ECO:0000313" key="2">
    <source>
        <dbReference type="EMBL" id="VDD87812.1"/>
    </source>
</evidence>
<feature type="domain" description="BPTI/Kunitz inhibitor" evidence="1">
    <location>
        <begin position="1328"/>
        <end position="1378"/>
    </location>
</feature>
<dbReference type="InterPro" id="IPR028150">
    <property type="entry name" value="Lustrin_cystein"/>
</dbReference>
<dbReference type="PROSITE" id="PS50279">
    <property type="entry name" value="BPTI_KUNITZ_2"/>
    <property type="match status" value="18"/>
</dbReference>
<reference evidence="4" key="1">
    <citation type="submission" date="2016-04" db="UniProtKB">
        <authorList>
            <consortium name="WormBaseParasite"/>
        </authorList>
    </citation>
    <scope>IDENTIFICATION</scope>
</reference>
<dbReference type="WBParaSite" id="EVEC_0000324701-mRNA-1">
    <property type="protein sequence ID" value="EVEC_0000324701-mRNA-1"/>
    <property type="gene ID" value="EVEC_0000324701"/>
</dbReference>
<organism evidence="4">
    <name type="scientific">Enterobius vermicularis</name>
    <name type="common">Human pinworm</name>
    <dbReference type="NCBI Taxonomy" id="51028"/>
    <lineage>
        <taxon>Eukaryota</taxon>
        <taxon>Metazoa</taxon>
        <taxon>Ecdysozoa</taxon>
        <taxon>Nematoda</taxon>
        <taxon>Chromadorea</taxon>
        <taxon>Rhabditida</taxon>
        <taxon>Spirurina</taxon>
        <taxon>Oxyuridomorpha</taxon>
        <taxon>Oxyuroidea</taxon>
        <taxon>Oxyuridae</taxon>
        <taxon>Enterobius</taxon>
    </lineage>
</organism>
<reference evidence="2 3" key="2">
    <citation type="submission" date="2018-10" db="EMBL/GenBank/DDBJ databases">
        <authorList>
            <consortium name="Pathogen Informatics"/>
        </authorList>
    </citation>
    <scope>NUCLEOTIDE SEQUENCE [LARGE SCALE GENOMIC DNA]</scope>
</reference>
<feature type="domain" description="BPTI/Kunitz inhibitor" evidence="1">
    <location>
        <begin position="481"/>
        <end position="531"/>
    </location>
</feature>
<dbReference type="CDD" id="cd22593">
    <property type="entry name" value="Kunitz_conkunitzin"/>
    <property type="match status" value="14"/>
</dbReference>
<dbReference type="Proteomes" id="UP000274131">
    <property type="component" value="Unassembled WGS sequence"/>
</dbReference>
<keyword evidence="3" id="KW-1185">Reference proteome</keyword>
<dbReference type="Pfam" id="PF14625">
    <property type="entry name" value="Lustrin_cystein"/>
    <property type="match status" value="13"/>
</dbReference>
<feature type="domain" description="BPTI/Kunitz inhibitor" evidence="1">
    <location>
        <begin position="1223"/>
        <end position="1273"/>
    </location>
</feature>
<feature type="domain" description="BPTI/Kunitz inhibitor" evidence="1">
    <location>
        <begin position="168"/>
        <end position="218"/>
    </location>
</feature>
<feature type="domain" description="BPTI/Kunitz inhibitor" evidence="1">
    <location>
        <begin position="905"/>
        <end position="955"/>
    </location>
</feature>
<dbReference type="PRINTS" id="PR00759">
    <property type="entry name" value="BASICPTASE"/>
</dbReference>
<dbReference type="PROSITE" id="PS00280">
    <property type="entry name" value="BPTI_KUNITZ_1"/>
    <property type="match status" value="3"/>
</dbReference>
<dbReference type="STRING" id="51028.A0A0N4V023"/>
<feature type="domain" description="BPTI/Kunitz inhibitor" evidence="1">
    <location>
        <begin position="273"/>
        <end position="323"/>
    </location>
</feature>
<dbReference type="InterPro" id="IPR036880">
    <property type="entry name" value="Kunitz_BPTI_sf"/>
</dbReference>
<feature type="domain" description="BPTI/Kunitz inhibitor" evidence="1">
    <location>
        <begin position="1573"/>
        <end position="1623"/>
    </location>
</feature>
<feature type="domain" description="BPTI/Kunitz inhibitor" evidence="1">
    <location>
        <begin position="693"/>
        <end position="744"/>
    </location>
</feature>
<feature type="domain" description="BPTI/Kunitz inhibitor" evidence="1">
    <location>
        <begin position="83"/>
        <end position="133"/>
    </location>
</feature>
<feature type="domain" description="BPTI/Kunitz inhibitor" evidence="1">
    <location>
        <begin position="1014"/>
        <end position="1067"/>
    </location>
</feature>